<gene>
    <name evidence="1" type="ORF">K3G42_013224</name>
</gene>
<evidence type="ECO:0000313" key="1">
    <source>
        <dbReference type="EMBL" id="KAH7999508.1"/>
    </source>
</evidence>
<organism evidence="1 2">
    <name type="scientific">Sphaerodactylus townsendi</name>
    <dbReference type="NCBI Taxonomy" id="933632"/>
    <lineage>
        <taxon>Eukaryota</taxon>
        <taxon>Metazoa</taxon>
        <taxon>Chordata</taxon>
        <taxon>Craniata</taxon>
        <taxon>Vertebrata</taxon>
        <taxon>Euteleostomi</taxon>
        <taxon>Lepidosauria</taxon>
        <taxon>Squamata</taxon>
        <taxon>Bifurcata</taxon>
        <taxon>Gekkota</taxon>
        <taxon>Sphaerodactylidae</taxon>
        <taxon>Sphaerodactylus</taxon>
    </lineage>
</organism>
<name>A0ACB8F2C8_9SAUR</name>
<keyword evidence="2" id="KW-1185">Reference proteome</keyword>
<proteinExistence type="predicted"/>
<comment type="caution">
    <text evidence="1">The sequence shown here is derived from an EMBL/GenBank/DDBJ whole genome shotgun (WGS) entry which is preliminary data.</text>
</comment>
<protein>
    <submittedName>
        <fullName evidence="1">Uncharacterized protein</fullName>
    </submittedName>
</protein>
<evidence type="ECO:0000313" key="2">
    <source>
        <dbReference type="Proteomes" id="UP000827872"/>
    </source>
</evidence>
<dbReference type="Proteomes" id="UP000827872">
    <property type="component" value="Linkage Group LG05"/>
</dbReference>
<dbReference type="EMBL" id="CM037618">
    <property type="protein sequence ID" value="KAH7999508.1"/>
    <property type="molecule type" value="Genomic_DNA"/>
</dbReference>
<reference evidence="1" key="1">
    <citation type="submission" date="2021-08" db="EMBL/GenBank/DDBJ databases">
        <title>The first chromosome-level gecko genome reveals the dynamic sex chromosomes of Neotropical dwarf geckos (Sphaerodactylidae: Sphaerodactylus).</title>
        <authorList>
            <person name="Pinto B.J."/>
            <person name="Keating S.E."/>
            <person name="Gamble T."/>
        </authorList>
    </citation>
    <scope>NUCLEOTIDE SEQUENCE</scope>
    <source>
        <strain evidence="1">TG3544</strain>
    </source>
</reference>
<sequence length="485" mass="54906">MNGLCDHIRSSSDDEKKAIFGTEETETKIGVKLKQVRMSEKLSEVTTHPLSMVAEKDLQEEYSPPPLSHDWVGRVSHSGMRLFTLFMYLCTPILLVELPLFLYYALKKAPVPPESKDPIKLRVYHAVSLLVFRLGKIFEKLGICSQITFVRFVLNVSPAGNKSNLSIWDTKFEQVPVTIYQPNSPSTQPRKGLIYLHGGCGIFGSKRGYERVCRHLARKSDSVVVYVEYRLAPEHRHPAQLLDCLTAATYFLKNSKDYGVDPNCIILAGESSGGALVAAICRELVKSSTTPKIRAQILIYPFLQIMDLSLPSHQQNHCGPGLTRMRAMKLGLLYIKGESQDVNIFINNAHVPEVMKTKYKKWISADCVPEEFKVRGYKPPLPVPFSKELYKQARLNDESMLSPILDEDAVIQQLPQTYLLTCEYDLIRDDGLLYKKRLEENNVALTWKHIKEGFHGFLMFIEAGPLEFSCSKTACEDIVQFIKGL</sequence>
<accession>A0ACB8F2C8</accession>